<name>A0ABW8TQT0_9CLOT</name>
<dbReference type="Proteomes" id="UP001623661">
    <property type="component" value="Unassembled WGS sequence"/>
</dbReference>
<dbReference type="EMBL" id="JBJHZY010000001">
    <property type="protein sequence ID" value="MFL0268087.1"/>
    <property type="molecule type" value="Genomic_DNA"/>
</dbReference>
<dbReference type="Gene3D" id="3.40.630.30">
    <property type="match status" value="1"/>
</dbReference>
<evidence type="ECO:0000313" key="1">
    <source>
        <dbReference type="EMBL" id="MFL0268087.1"/>
    </source>
</evidence>
<sequence length="42" mass="4892">MDIKIRRVVIEDLEAVAEVEERCFPKAEAATKASLEERIFWV</sequence>
<accession>A0ABW8TQT0</accession>
<dbReference type="RefSeq" id="WP_406764670.1">
    <property type="nucleotide sequence ID" value="NZ_JBJHZY010000001.1"/>
</dbReference>
<proteinExistence type="predicted"/>
<comment type="caution">
    <text evidence="1">The sequence shown here is derived from an EMBL/GenBank/DDBJ whole genome shotgun (WGS) entry which is preliminary data.</text>
</comment>
<protein>
    <recommendedName>
        <fullName evidence="3">GNAT family N-acetyltransferase</fullName>
    </recommendedName>
</protein>
<reference evidence="1 2" key="1">
    <citation type="submission" date="2024-11" db="EMBL/GenBank/DDBJ databases">
        <authorList>
            <person name="Heng Y.C."/>
            <person name="Lim A.C.H."/>
            <person name="Lee J.K.Y."/>
            <person name="Kittelmann S."/>
        </authorList>
    </citation>
    <scope>NUCLEOTIDE SEQUENCE [LARGE SCALE GENOMIC DNA]</scope>
    <source>
        <strain evidence="1 2">WILCCON 0202</strain>
    </source>
</reference>
<evidence type="ECO:0008006" key="3">
    <source>
        <dbReference type="Google" id="ProtNLM"/>
    </source>
</evidence>
<gene>
    <name evidence="1" type="ORF">ACJDUH_08230</name>
</gene>
<organism evidence="1 2">
    <name type="scientific">Candidatus Clostridium radicumherbarum</name>
    <dbReference type="NCBI Taxonomy" id="3381662"/>
    <lineage>
        <taxon>Bacteria</taxon>
        <taxon>Bacillati</taxon>
        <taxon>Bacillota</taxon>
        <taxon>Clostridia</taxon>
        <taxon>Eubacteriales</taxon>
        <taxon>Clostridiaceae</taxon>
        <taxon>Clostridium</taxon>
    </lineage>
</organism>
<evidence type="ECO:0000313" key="2">
    <source>
        <dbReference type="Proteomes" id="UP001623661"/>
    </source>
</evidence>
<keyword evidence="2" id="KW-1185">Reference proteome</keyword>